<feature type="domain" description="Fibronectin type-III" evidence="27">
    <location>
        <begin position="2822"/>
        <end position="2922"/>
    </location>
</feature>
<evidence type="ECO:0000256" key="23">
    <source>
        <dbReference type="SAM" id="MobiDB-lite"/>
    </source>
</evidence>
<feature type="disulfide bond" evidence="22">
    <location>
        <begin position="1024"/>
        <end position="1033"/>
    </location>
</feature>
<keyword evidence="12 22" id="KW-1015">Disulfide bond</keyword>
<evidence type="ECO:0000256" key="3">
    <source>
        <dbReference type="ARBA" id="ARBA00022475"/>
    </source>
</evidence>
<dbReference type="CDD" id="cd00063">
    <property type="entry name" value="FN3"/>
    <property type="match status" value="32"/>
</dbReference>
<evidence type="ECO:0000256" key="6">
    <source>
        <dbReference type="ARBA" id="ARBA00022692"/>
    </source>
</evidence>
<dbReference type="Pfam" id="PF13385">
    <property type="entry name" value="Laminin_G_3"/>
    <property type="match status" value="1"/>
</dbReference>
<feature type="domain" description="Laminin EGF-like" evidence="26">
    <location>
        <begin position="796"/>
        <end position="847"/>
    </location>
</feature>
<dbReference type="GO" id="GO:1990075">
    <property type="term" value="C:periciliary membrane compartment"/>
    <property type="evidence" value="ECO:0007669"/>
    <property type="project" value="Ensembl"/>
</dbReference>
<feature type="domain" description="Fibronectin type-III" evidence="27">
    <location>
        <begin position="1149"/>
        <end position="1245"/>
    </location>
</feature>
<dbReference type="GO" id="GO:0042802">
    <property type="term" value="F:identical protein binding"/>
    <property type="evidence" value="ECO:0007669"/>
    <property type="project" value="Ensembl"/>
</dbReference>
<dbReference type="FunFam" id="2.60.40.10:FF:001211">
    <property type="entry name" value="Usherin"/>
    <property type="match status" value="2"/>
</dbReference>
<evidence type="ECO:0000256" key="11">
    <source>
        <dbReference type="ARBA" id="ARBA00023136"/>
    </source>
</evidence>
<feature type="domain" description="Fibronectin type-III" evidence="27">
    <location>
        <begin position="4836"/>
        <end position="4936"/>
    </location>
</feature>
<dbReference type="CDD" id="cd00110">
    <property type="entry name" value="LamG"/>
    <property type="match status" value="2"/>
</dbReference>
<accession>A0A7M4DXP0</accession>
<dbReference type="SUPFAM" id="SSF57196">
    <property type="entry name" value="EGF/Laminin"/>
    <property type="match status" value="8"/>
</dbReference>
<dbReference type="FunFam" id="2.60.120.260:FF:000069">
    <property type="entry name" value="Usherin"/>
    <property type="match status" value="1"/>
</dbReference>
<feature type="domain" description="Fibronectin type-III" evidence="27">
    <location>
        <begin position="4639"/>
        <end position="4740"/>
    </location>
</feature>
<dbReference type="GO" id="GO:0017022">
    <property type="term" value="F:myosin binding"/>
    <property type="evidence" value="ECO:0007669"/>
    <property type="project" value="Ensembl"/>
</dbReference>
<feature type="domain" description="Fibronectin type-III" evidence="27">
    <location>
        <begin position="2054"/>
        <end position="2143"/>
    </location>
</feature>
<keyword evidence="11 24" id="KW-0472">Membrane</keyword>
<evidence type="ECO:0000256" key="21">
    <source>
        <dbReference type="ARBA" id="ARBA00082367"/>
    </source>
</evidence>
<feature type="disulfide bond" evidence="22">
    <location>
        <begin position="1005"/>
        <end position="1022"/>
    </location>
</feature>
<evidence type="ECO:0000256" key="2">
    <source>
        <dbReference type="ARBA" id="ARBA00004613"/>
    </source>
</evidence>
<dbReference type="GO" id="GO:0005737">
    <property type="term" value="C:cytoplasm"/>
    <property type="evidence" value="ECO:0007669"/>
    <property type="project" value="Ensembl"/>
</dbReference>
<evidence type="ECO:0000259" key="26">
    <source>
        <dbReference type="PROSITE" id="PS50027"/>
    </source>
</evidence>
<dbReference type="GO" id="GO:0036064">
    <property type="term" value="C:ciliary basal body"/>
    <property type="evidence" value="ECO:0007669"/>
    <property type="project" value="Ensembl"/>
</dbReference>
<evidence type="ECO:0000256" key="10">
    <source>
        <dbReference type="ARBA" id="ARBA00022989"/>
    </source>
</evidence>
<dbReference type="Gene3D" id="2.60.120.200">
    <property type="match status" value="3"/>
</dbReference>
<feature type="disulfide bond" evidence="22">
    <location>
        <begin position="986"/>
        <end position="1000"/>
    </location>
</feature>
<feature type="domain" description="Fibronectin type-III" evidence="27">
    <location>
        <begin position="3967"/>
        <end position="4070"/>
    </location>
</feature>
<dbReference type="FunFam" id="2.60.40.10:FF:001085">
    <property type="entry name" value="Usherin"/>
    <property type="match status" value="1"/>
</dbReference>
<feature type="domain" description="Fibronectin type-III" evidence="27">
    <location>
        <begin position="2436"/>
        <end position="2530"/>
    </location>
</feature>
<dbReference type="FunFam" id="2.60.40.10:FF:001945">
    <property type="entry name" value="Usherin"/>
    <property type="match status" value="1"/>
</dbReference>
<keyword evidence="6 24" id="KW-0812">Transmembrane</keyword>
<dbReference type="Pfam" id="PF00053">
    <property type="entry name" value="EGF_laminin"/>
    <property type="match status" value="10"/>
</dbReference>
<comment type="subunit">
    <text evidence="18">Interacts with collagen IV and fibronectin via its laminin EGF-like domains. Interaction with collagen may be required for stable integration into the basement membrane. Interacts with NINL. Interacts with USH1C. Component of USH2 complex, composed of ADGRV1, PDZD7, USH2A and WHRN. Interacts with ADGRV1/MASS1 (via N-terminal PDZ domain). Interacts (via the cytoplasmic region) with WHRN. Interacts (via the cytoplasmic region) with PDZD7. Interacts (via the cytoplasmic region) with VEZT and MYO7A (via MyTH4-FERM domains); the interaction associates VEZT with the USH2 complex at the stereocilia base.</text>
</comment>
<evidence type="ECO:0000259" key="25">
    <source>
        <dbReference type="PROSITE" id="PS50025"/>
    </source>
</evidence>
<dbReference type="GO" id="GO:0045494">
    <property type="term" value="P:photoreceptor cell maintenance"/>
    <property type="evidence" value="ECO:0007669"/>
    <property type="project" value="Ensembl"/>
</dbReference>
<dbReference type="FunFam" id="2.60.40.10:FF:001227">
    <property type="entry name" value="Usherin"/>
    <property type="match status" value="1"/>
</dbReference>
<evidence type="ECO:0000256" key="7">
    <source>
        <dbReference type="ARBA" id="ARBA00022729"/>
    </source>
</evidence>
<dbReference type="InterPro" id="IPR008211">
    <property type="entry name" value="Laminin_N"/>
</dbReference>
<dbReference type="PRINTS" id="PR00011">
    <property type="entry name" value="EGFLAMININ"/>
</dbReference>
<dbReference type="SUPFAM" id="SSF49899">
    <property type="entry name" value="Concanavalin A-like lectins/glucanases"/>
    <property type="match status" value="3"/>
</dbReference>
<feature type="domain" description="Fibronectin type-III" evidence="27">
    <location>
        <begin position="1059"/>
        <end position="1147"/>
    </location>
</feature>
<feature type="domain" description="Fibronectin type-III" evidence="27">
    <location>
        <begin position="4361"/>
        <end position="4449"/>
    </location>
</feature>
<feature type="disulfide bond" evidence="22">
    <location>
        <begin position="750"/>
        <end position="767"/>
    </location>
</feature>
<feature type="domain" description="Laminin EGF-like" evidence="26">
    <location>
        <begin position="748"/>
        <end position="795"/>
    </location>
</feature>
<dbReference type="FunFam" id="2.60.40.10:FF:002683">
    <property type="entry name" value="Predicted protein"/>
    <property type="match status" value="1"/>
</dbReference>
<dbReference type="FunFam" id="2.60.40.10:FF:000819">
    <property type="entry name" value="Usherin"/>
    <property type="match status" value="1"/>
</dbReference>
<feature type="domain" description="Fibronectin type-III" evidence="27">
    <location>
        <begin position="1246"/>
        <end position="1365"/>
    </location>
</feature>
<feature type="domain" description="Fibronectin type-III" evidence="27">
    <location>
        <begin position="2534"/>
        <end position="2625"/>
    </location>
</feature>
<evidence type="ECO:0000256" key="20">
    <source>
        <dbReference type="ARBA" id="ARBA00080960"/>
    </source>
</evidence>
<dbReference type="PROSITE" id="PS50853">
    <property type="entry name" value="FN3"/>
    <property type="match status" value="30"/>
</dbReference>
<dbReference type="FunFam" id="2.60.40.10:FF:000915">
    <property type="entry name" value="Usherin"/>
    <property type="match status" value="1"/>
</dbReference>
<dbReference type="PANTHER" id="PTHR46957">
    <property type="entry name" value="CYTOKINE RECEPTOR"/>
    <property type="match status" value="1"/>
</dbReference>
<dbReference type="GeneTree" id="ENSGT00940000158456"/>
<dbReference type="OMA" id="LYMDGML"/>
<dbReference type="InterPro" id="IPR003961">
    <property type="entry name" value="FN3_dom"/>
</dbReference>
<dbReference type="FunFam" id="2.60.40.10:FF:001176">
    <property type="entry name" value="Usherin"/>
    <property type="match status" value="1"/>
</dbReference>
<dbReference type="SMART" id="SM00560">
    <property type="entry name" value="LamGL"/>
    <property type="match status" value="1"/>
</dbReference>
<feature type="domain" description="Laminin EGF-like" evidence="26">
    <location>
        <begin position="642"/>
        <end position="694"/>
    </location>
</feature>
<evidence type="ECO:0000256" key="15">
    <source>
        <dbReference type="ARBA" id="ARBA00023292"/>
    </source>
</evidence>
<keyword evidence="30" id="KW-1185">Reference proteome</keyword>
<dbReference type="SUPFAM" id="SSF49265">
    <property type="entry name" value="Fibronectin type III"/>
    <property type="match status" value="21"/>
</dbReference>
<feature type="domain" description="Fibronectin type-III" evidence="27">
    <location>
        <begin position="4538"/>
        <end position="4637"/>
    </location>
</feature>
<sequence>MNFLALSLSCGFLLHAIETIILAYCIFSLPLVSSQGYFPRLENVGAFKNVSVVPTQATCGLPRQSTFCHSSAFTSLQSCTQRFCIQECPYRSLPASYTALLSVGLGTCITEDRNDLHPGSTSNSTSFIFHDHKDCFSTPRSQKLTASFTLTVWLKPEQEDVMCVIEKAADGQTVFKLTISEKETVFYYRTVNGLQPPIKVMTLGRILVKKWIHLSVQVHHTRISFFINGVEDDSTAFDARILRGQIADPVVDGALQVGQSFSGLEQFVGRMQDFRWYQVALTNRDILEVFSGKFPHLHTQSECHCPSSHPRVHPLVPRYCIPNGADDTTNDRVLRLNPDAHPLHYINDDDIGTSWISSVFTNVTHLNRGVIITIDLQNGQYQVFYIILQFFSPQPQAIRIQRKRRNDLSWEDWQYFARNCSIFGMDNNASLEKPDSVNCLQLPSFTPYSRGNVTFSILTPEPNRRPGYNNFYNTPSLQEFVKATQVRFHLLGQYHTSEPNVNFRHRYYGINEITISGRCDCHGHADHCDTSSESYRCRCSKESNTEGDQCDRCLPLYNDKPFHSGDQVHAYNCKPCQCYSHAVSCHYDVTLDPFPNEDDRGGGGICDNCQHNTTGRNCELCKDFHYRQAGADLSAVDVCKPCECYAAGTKNNSLLCDKIGGQCNCKRHVSGRQCNQCQEGFYNLQQSEPDGCSPCNCNTSGTVNGDITCHQNSGQCKCKANVIGLKCDHCNFGFKTLRNINEDGCEPCQCNINGSVNQFCIPFTGQCNCKGEVKGLQCDTCIDNFYGLDATGCKACECNVSGSLSGTVCNAKTGQCVCKPYVGGRQCSECLDGYYEVQQNNSFFCLPCNCDKAGTINGALLCDKSTGQCPCKAGATDRQCNLCVSHMYNLTISNPLGCQICDCDPLGTLAGTVCDQISGQCVCLPNRQGRSCNQCKPGFYISQFSASGCLPCLCHITGSVSQVCDHLSGQCVCQDASVNGQRCDHCSDLYFRFDSETGRCQNCNCHPAGVINGTCHPVTGQCICKQFVTGLKCDNCVPNASNLDVHNLFGCSKTPSQQPPPTGQILNASGIYLSWSSPDSPNSNKLVYRLYRDETEIYTMEDHHPYSSQNFTDTTLFPYTFYSYYLKASNAHGSTRSAEVTYRTKPGTPTGNLHLNAVFPIGPRSISLNWTTPSTDSGPIEKYILACTNSFNLEPCGLYEGLETSAIIWNLVPFTKYIFSVRACTSGGCLESQPVTIITAQAPPEGQDPPAIQNISSTELTLEWSPPIKPNGIIIRYELYMRGVPQSDGSHVPPETHIFQSSGWLNPQPVVESANENALMPPQTSTRVIGLEPFTEYEFCVSAVNMAGSTSSHWISEKTAEAAPILMPSPSVFPISPYSLNVSWEKPHDNLARGEVMGYSINLVTEQKILPALSQVLYIAEAHELSYIVTELKPYRRYYFTVTLCNRIGCITSEPGTGQTLAAAPRKLDAPHPEGVNNTMVKIIWNEPKELNGPSPVYQLERMDSSLASSSVEVMKGIRFPGNGYYKFRSSALPANMYFTGITVSFRTKEADGLILFSASPGNQEEYIALQLRDGRPYFLFDPQGSAVAVTPANDSGRQYNDNSWHHIIATRNQDLGEIIVDGQYTGSSLATSGNTIIGENTGVFVGGLPEDYIILRKDTGTKIIIQKGFVGCLSDIFLKKTHNPYESWEPLNWQDAEEQNNVYQTWEGCPTVLMEGAHFLGKGFLELQSDIFHGGLDFEISFQFKTDRMNGLLLFVYSTEGPDYLATELKSGILSFLLKTGVVVTQVNLWLGLSYCDGKWKKVIVKKEGSVVSASMNQLKEQVLEPHAQQLEVNSPVYIGGIPSELEDSYKDLGLQQGFGGCMKDVKFTRGAVVNLASVSSSAVRVNLDGCLSTDSVVNCRGNDSILVYRGKEQSVYESGLQPFTEYLYRVVASNEVGSVSSAWSRGRTRESVPQNVPTPSRVHSINGYSIEVTWDKPAGVRGVIEKYILKAYEEDGPNVPIIRAEFADTSRLTGMLTGLHPFTNYAVTLTACTLAGCTESSHALNISTPQEAPTDVQPPTAIAFPTSLLLSWSQPKTPNGIITQYTLYMDALPKYTGNGTKYTVKDLAVFTPHQFLLTACTLVGCTNSSQVTLFTAQLPPAHVNAPVLTVLDSRTIYVQWKEPLEVNGILERYILYIANSEHNFTNWEVIYNSTELFLDYTIRQVFPGTEYLIKLAACTGGGCTISEAERALTDESTPEGVPAPKAQSYSFDSFNISWSKPEYPNGIINSYELYMNGILMQNSSQLSYYAYGLAPWSLHSFRVRACTAKGCALGPLVEARTAEAAPEGTVEMFATINGSRGILVKWLPPNKPNGHLIYTVLVTGLFYADQGNANYTIINGTQILYNSKDFNVWVPIRGLIPFSNYMVQVNASNSQGSLISDPVKIVMPPGAPDGVLPPRLSSATPTSLQVVWSTPVRSNAPGLPSYRLQMRPKRSTDEILELLSSPTASLSYIVRDLQPYTVYEMRLNVSNGYGNTYSDWVPMITAEDSPGPIDPPLVLNVTSRAVTIIWQHPLKRNGNITHYNIYQNGQLYTKVPGTSSNCTIYHLRPYTVYHFQVEGCTSKGCSLSPKAPAIQTFSDSPEDIPAPDLYSDTPTSVVISWQHPVHPNGLVENFTIERRTKGTGQVSTLVTLPLNHSKNYIDQSASLSPWKKYEYRILVSTHNGGTNSSAWSEVTTRPSRPAGVQPPEVEILGPDLAQVSWEPPLIQNGEILNYEIHMPDPRITIISDTSSVLNYLVTNLIPYTNYSVTIVACSVGDGFLGGCTESLPTHVTTHPTIPLGVRPLSVIPISDSFIAVSWQPPSRPNGPHLRYELLRRKIQQPLASNPPEDLNLWHNIYSGTQWFYEDKGLSRYTTYEYKLIVHNEVGYTSGEKVSATTLAGFPVKGSSLTARALNHTAIEVAWSKPTLQDLQGDVEYYLLSWNTSAENKSLRIEADVNYTVIGDLHPNSKYQIFFQVFNGVHSIDSEGVHVTTLDGEPEGMFPPEVVIINSTAVRVIWTSPSNPNGVVTEYSIYVNNKQYKTGMNDPGSFLLGDLSPFTIYDIQVEVCTLYACVRSNGTQITTVEDKPNDLPAPRTQVLNSRSLQIDWTSPGQPNGIILGYDLLRKEWQPCSSSHQLSASQSSKSCISLECEIYENICGDLCYHPESKACCNGILHNNKPGFQCCEDKYTPFILNSSGVCCGGQIHAVQPKYQCCGGYYTRVLTGEICCPNEEQNRVSVGVGDACCQGTPYSTSGNQICCCGSLHDGFNQQCCGGQVVSKDLICCGDEELGTIYRPLTGMFCCGQEYLNMSDTICCSASSGESKAHVKKNDPVPVKCCETELIPKSEECCNGVGYNPLKYVCSDKISAGMMMKVIDRKPLTNTLCPISMAATAYCGRCDFDSSAHICAWVKGFQSATEKEADQDVCPTVEETVYSGGPNRYSFTDLNLDPYVTYEYRVAAWNSYGRGFSEISRARTKQDVPQAVNPPRWAKADNREDAILLNWKEPVQPNGLITHYIVFRNGMERFRGKELSFLDTGGIQPYQEYSYQLRACTVAGCTDSSKVVAVTVQGIPKSVQPPTVTALSSTTLHLSWTIPRKPNGIIREYHINQDGKGLIYTDTAGTMQHTVSGLQPHTNYSFTVTACTSAGCSSSQPFSAQTLQAAPEGVWSKPRHIIVSSTEVEFYWSEPEKPNGLISHYRLLRNGEEIFQGGSRDLNFTDAGLQPNNRYVYQLEASTGGGSHSSDKYIIQTPVETPENIHAPYNVTVMDAHSIFLAWNTPGIFNISIPVEYNVLLNAGSPSQLVRPVGQPQFLLMDDLDPYTQYEIRIQCCQNGACGVGTRTHAKTAEALPEELSPPIVKAKGSAVIEVKWAPPKKPNGIITNYFIHRRAVGTPEELLLFIWSEGALEFIDASDALQPFTTYEYRVRAQNSMGSVGSQWTSAQTLEAAPRGMKAPWAQATSAYSVLLNWTQPMSTNGVISQYRVVYQEKRSDPTFSTPAVTALTVTGTNHQAHLFGLKPFTAYHICVVAMNNAGQVSSPWTSVHTLEASPSGLSNFTVEKKENGRALLLKWSPPSTPNGVIKNYNILNDENLEYSGLSRQFLFRRLEPFTLYTLALEACTVAGCTRSSPQPIQTDEAPPASQLAPVIQSVNATNIELSWSEPINPNGKIIHYEVIHRCTKENASGNRATTVEEKIVFTEYNVGRNTFIYNDKGLQPWTRYEYKIRVWNSAGYADSSWSVAKTSQAAPKGLAAPRLYHVAHNPNKVLISWVSPEEPNGVLQSYRLQRNDTLYPFSFDAKTFNYTEEDLLPYSVYSYAVVACTMEGCSTSELARIQTLEAAPALVNPPSLQAISATQISASWSPPQVQNGEITKYILKLNNEEYFIGKSLLSLLISNLQPYTQYDFSLVVCTNGGCTSSKTHSVSTMEAAPLNMEAPKLLVTGSESIEISWKNPVNPNGKITNYELRRDGVLIYSGLETRYLDFALTPGVEYSYAVTADNSQGSATSPSTKIRTNPSAPSGMLPPRLRAWAPKEILVAWDAPAKVNGEIKNYTISIREPAETGKKTVHFDLSHVSFARQSYIATELKPYHRYEVQIQACTLLGCASSEWASTQTLEAPPELQPAPLIEVQMSPDGLQSVCSVLWTGPQQQNGKILYYELYRRLATHTHINLDLVLIYNGSSTSCKDVSLLPYTEYEYQVWSINSAGRAPSSWSRCRTGPAPPEGLHAPKFHTVASTLAVVNISPPLKPNGIVSLYRLFSNTRGTEVVLSEGTATQQTIHGLKPFTTYSVGVEACTCFNCCSKGPVAQLTTQPAPPSEQPPPHIHTVTSRMASFQWSAPQSPNGIMKSYELHMHTYCPPYLKSVAKTCSSGPTEVKYKGKGQSANVSDLQPYTAYNLRVVSYNSVGSSASEWISFTTKKELPQYRSPFSVVSNLSVVQLDWSYTFLLNGQLKEYVLTEGGQRVYSGFDTKLNLPRTSDKTFSFQVTCTTDEGSAMTPVIKYNTATGLGPVLTTPGAKDETGTKTVKFYNELWFAVLMAVLGLVLLAVFLSLILQRKLNKQPYARERPPLVPLQKRTSPMSVYSPGETHMGLADTKLPGPASPTSNRSHQSASVLRLPSQRQMSRTYSQSSLHRSVSQLIDVYDKKSLIEDSVWDTIIHSHDSSLYVEDEDLINAIKGFSTVTKEHTSFTDTHL</sequence>
<reference evidence="29" key="2">
    <citation type="submission" date="2025-09" db="UniProtKB">
        <authorList>
            <consortium name="Ensembl"/>
        </authorList>
    </citation>
    <scope>IDENTIFICATION</scope>
</reference>
<dbReference type="PROSITE" id="PS01248">
    <property type="entry name" value="EGF_LAM_1"/>
    <property type="match status" value="3"/>
</dbReference>
<feature type="domain" description="Laminin EGF-like" evidence="26">
    <location>
        <begin position="1003"/>
        <end position="1053"/>
    </location>
</feature>
<dbReference type="SMART" id="SM00136">
    <property type="entry name" value="LamNT"/>
    <property type="match status" value="1"/>
</dbReference>
<dbReference type="InterPro" id="IPR036116">
    <property type="entry name" value="FN3_sf"/>
</dbReference>
<feature type="domain" description="Fibronectin type-III" evidence="27">
    <location>
        <begin position="1958"/>
        <end position="2053"/>
    </location>
</feature>
<dbReference type="FunFam" id="2.60.40.10:FF:001030">
    <property type="entry name" value="Usherin"/>
    <property type="match status" value="1"/>
</dbReference>
<dbReference type="FunFam" id="2.60.120.200:FF:000125">
    <property type="entry name" value="Usherin"/>
    <property type="match status" value="1"/>
</dbReference>
<dbReference type="GO" id="GO:0001917">
    <property type="term" value="C:photoreceptor inner segment"/>
    <property type="evidence" value="ECO:0007669"/>
    <property type="project" value="UniProtKB-SubCell"/>
</dbReference>
<dbReference type="FunFam" id="2.60.40.10:FF:001037">
    <property type="entry name" value="Usherin"/>
    <property type="match status" value="1"/>
</dbReference>
<dbReference type="GO" id="GO:0007605">
    <property type="term" value="P:sensory perception of sound"/>
    <property type="evidence" value="ECO:0007669"/>
    <property type="project" value="UniProtKB-KW"/>
</dbReference>
<feature type="disulfide bond" evidence="22">
    <location>
        <begin position="1003"/>
        <end position="1015"/>
    </location>
</feature>
<keyword evidence="15 22" id="KW-0424">Laminin EGF-like domain</keyword>
<dbReference type="GO" id="GO:0060171">
    <property type="term" value="C:stereocilium membrane"/>
    <property type="evidence" value="ECO:0007669"/>
    <property type="project" value="UniProtKB-SubCell"/>
</dbReference>
<dbReference type="FunFam" id="2.10.25.10:FF:000275">
    <property type="entry name" value="usherin"/>
    <property type="match status" value="1"/>
</dbReference>
<keyword evidence="14" id="KW-0966">Cell projection</keyword>
<dbReference type="FunFam" id="2.60.40.10:FF:000991">
    <property type="entry name" value="Usherin"/>
    <property type="match status" value="1"/>
</dbReference>
<dbReference type="GO" id="GO:0051649">
    <property type="term" value="P:establishment of localization in cell"/>
    <property type="evidence" value="ECO:0007669"/>
    <property type="project" value="Ensembl"/>
</dbReference>
<feature type="domain" description="Laminin EGF-like" evidence="26">
    <location>
        <begin position="695"/>
        <end position="747"/>
    </location>
</feature>
<evidence type="ECO:0000256" key="12">
    <source>
        <dbReference type="ARBA" id="ARBA00023157"/>
    </source>
</evidence>
<dbReference type="Pfam" id="PF02210">
    <property type="entry name" value="Laminin_G_2"/>
    <property type="match status" value="2"/>
</dbReference>
<evidence type="ECO:0000256" key="18">
    <source>
        <dbReference type="ARBA" id="ARBA00065195"/>
    </source>
</evidence>
<feature type="disulfide bond" evidence="22">
    <location>
        <begin position="748"/>
        <end position="760"/>
    </location>
</feature>
<dbReference type="FunFam" id="2.10.25.10:FF:000224">
    <property type="entry name" value="Usherin"/>
    <property type="match status" value="1"/>
</dbReference>
<evidence type="ECO:0000256" key="22">
    <source>
        <dbReference type="PROSITE-ProRule" id="PRU00460"/>
    </source>
</evidence>
<feature type="domain" description="Fibronectin type-III" evidence="27">
    <location>
        <begin position="2725"/>
        <end position="2818"/>
    </location>
</feature>
<dbReference type="FunFam" id="2.60.40.10:FF:001390">
    <property type="entry name" value="Usherin"/>
    <property type="match status" value="1"/>
</dbReference>
<dbReference type="GO" id="GO:1990696">
    <property type="term" value="C:USH2 complex"/>
    <property type="evidence" value="ECO:0007669"/>
    <property type="project" value="Ensembl"/>
</dbReference>
<dbReference type="PANTHER" id="PTHR46957:SF7">
    <property type="entry name" value="USHERIN"/>
    <property type="match status" value="1"/>
</dbReference>
<dbReference type="FunFam" id="2.60.40.10:FF:001201">
    <property type="entry name" value="Usherin"/>
    <property type="match status" value="1"/>
</dbReference>
<feature type="domain" description="Fibronectin type-III" evidence="27">
    <location>
        <begin position="3872"/>
        <end position="3966"/>
    </location>
</feature>
<keyword evidence="16" id="KW-0844">Vision</keyword>
<evidence type="ECO:0000256" key="9">
    <source>
        <dbReference type="ARBA" id="ARBA00022740"/>
    </source>
</evidence>
<feature type="domain" description="Fibronectin type-III" evidence="27">
    <location>
        <begin position="3504"/>
        <end position="3592"/>
    </location>
</feature>
<feature type="disulfide bond" evidence="22">
    <location>
        <begin position="665"/>
        <end position="674"/>
    </location>
</feature>
<feature type="domain" description="Fibronectin type-III" evidence="27">
    <location>
        <begin position="4158"/>
        <end position="4267"/>
    </location>
</feature>
<evidence type="ECO:0000259" key="27">
    <source>
        <dbReference type="PROSITE" id="PS50853"/>
    </source>
</evidence>
<feature type="region of interest" description="Disordered" evidence="23">
    <location>
        <begin position="5084"/>
        <end position="5131"/>
    </location>
</feature>
<protein>
    <recommendedName>
        <fullName evidence="19">Usherin</fullName>
    </recommendedName>
    <alternativeName>
        <fullName evidence="20">Usher syndrome type IIa protein homolog</fullName>
    </alternativeName>
    <alternativeName>
        <fullName evidence="21">Usher syndrome type-2A protein homolog</fullName>
    </alternativeName>
</protein>
<feature type="disulfide bond" evidence="22">
    <location>
        <begin position="954"/>
        <end position="971"/>
    </location>
</feature>
<dbReference type="GO" id="GO:0045184">
    <property type="term" value="P:establishment of protein localization"/>
    <property type="evidence" value="ECO:0007669"/>
    <property type="project" value="Ensembl"/>
</dbReference>
<dbReference type="Gene3D" id="2.10.25.10">
    <property type="entry name" value="Laminin"/>
    <property type="match status" value="9"/>
</dbReference>
<evidence type="ECO:0000256" key="16">
    <source>
        <dbReference type="ARBA" id="ARBA00023305"/>
    </source>
</evidence>
<dbReference type="InterPro" id="IPR002049">
    <property type="entry name" value="LE_dom"/>
</dbReference>
<evidence type="ECO:0000256" key="1">
    <source>
        <dbReference type="ARBA" id="ARBA00004437"/>
    </source>
</evidence>
<dbReference type="GO" id="GO:0016324">
    <property type="term" value="C:apical plasma membrane"/>
    <property type="evidence" value="ECO:0007669"/>
    <property type="project" value="Ensembl"/>
</dbReference>
<dbReference type="FunFam" id="2.10.25.10:FF:000090">
    <property type="entry name" value="laminin subunit alpha"/>
    <property type="match status" value="3"/>
</dbReference>
<keyword evidence="3" id="KW-1003">Cell membrane</keyword>
<dbReference type="FunFam" id="2.60.40.10:FF:001416">
    <property type="entry name" value="Usherin"/>
    <property type="match status" value="1"/>
</dbReference>
<dbReference type="FunFam" id="2.60.40.10:FF:001052">
    <property type="entry name" value="Usherin"/>
    <property type="match status" value="1"/>
</dbReference>
<dbReference type="Pfam" id="PF00041">
    <property type="entry name" value="fn3"/>
    <property type="match status" value="17"/>
</dbReference>
<dbReference type="FunFam" id="2.60.40.10:FF:001023">
    <property type="entry name" value="usherin"/>
    <property type="match status" value="1"/>
</dbReference>
<feature type="domain" description="Fibronectin type-III" evidence="27">
    <location>
        <begin position="4071"/>
        <end position="4156"/>
    </location>
</feature>
<feature type="disulfide bond" evidence="22">
    <location>
        <begin position="718"/>
        <end position="727"/>
    </location>
</feature>
<comment type="caution">
    <text evidence="22">Lacks conserved residue(s) required for the propagation of feature annotation.</text>
</comment>
<dbReference type="FunFam" id="2.60.40.10:FF:001100">
    <property type="entry name" value="Usherin"/>
    <property type="match status" value="1"/>
</dbReference>
<feature type="domain" description="Fibronectin type-III" evidence="27">
    <location>
        <begin position="4271"/>
        <end position="4360"/>
    </location>
</feature>
<feature type="domain" description="Fibronectin type-III" evidence="27">
    <location>
        <begin position="3687"/>
        <end position="3777"/>
    </location>
</feature>
<evidence type="ECO:0000313" key="29">
    <source>
        <dbReference type="Ensembl" id="ENSCPRP00005001331.1"/>
    </source>
</evidence>
<dbReference type="FunFam" id="2.60.40.10:FF:001379">
    <property type="entry name" value="Usherin"/>
    <property type="match status" value="1"/>
</dbReference>
<dbReference type="InterPro" id="IPR001791">
    <property type="entry name" value="Laminin_G"/>
</dbReference>
<evidence type="ECO:0000256" key="13">
    <source>
        <dbReference type="ARBA" id="ARBA00023180"/>
    </source>
</evidence>
<dbReference type="GO" id="GO:0042491">
    <property type="term" value="P:inner ear auditory receptor cell differentiation"/>
    <property type="evidence" value="ECO:0007669"/>
    <property type="project" value="Ensembl"/>
</dbReference>
<dbReference type="GO" id="GO:0007601">
    <property type="term" value="P:visual perception"/>
    <property type="evidence" value="ECO:0007669"/>
    <property type="project" value="UniProtKB-KW"/>
</dbReference>
<feature type="compositionally biased region" description="Polar residues" evidence="23">
    <location>
        <begin position="5117"/>
        <end position="5131"/>
    </location>
</feature>
<keyword evidence="7" id="KW-0732">Signal</keyword>
<dbReference type="InterPro" id="IPR013783">
    <property type="entry name" value="Ig-like_fold"/>
</dbReference>
<feature type="domain" description="Fibronectin type-III" evidence="27">
    <location>
        <begin position="2926"/>
        <end position="3017"/>
    </location>
</feature>
<dbReference type="GO" id="GO:0032391">
    <property type="term" value="C:photoreceptor connecting cilium"/>
    <property type="evidence" value="ECO:0007669"/>
    <property type="project" value="Ensembl"/>
</dbReference>
<dbReference type="InterPro" id="IPR013320">
    <property type="entry name" value="ConA-like_dom_sf"/>
</dbReference>
<dbReference type="FunFam" id="2.60.120.200:FF:000111">
    <property type="entry name" value="Usherin"/>
    <property type="match status" value="1"/>
</dbReference>
<dbReference type="SMART" id="SM00060">
    <property type="entry name" value="FN3"/>
    <property type="match status" value="33"/>
</dbReference>
<feature type="domain" description="Fibronectin type-III" evidence="27">
    <location>
        <begin position="4741"/>
        <end position="4830"/>
    </location>
</feature>
<dbReference type="InterPro" id="IPR050713">
    <property type="entry name" value="RTP_Phos/Ushers"/>
</dbReference>
<dbReference type="GO" id="GO:0005576">
    <property type="term" value="C:extracellular region"/>
    <property type="evidence" value="ECO:0007669"/>
    <property type="project" value="UniProtKB-SubCell"/>
</dbReference>
<feature type="disulfide bond" evidence="22">
    <location>
        <begin position="935"/>
        <end position="949"/>
    </location>
</feature>
<dbReference type="FunFam" id="2.60.40.10:FF:001099">
    <property type="entry name" value="Usherin"/>
    <property type="match status" value="1"/>
</dbReference>
<dbReference type="FunFam" id="2.10.25.10:FF:000094">
    <property type="entry name" value="Laminin subunit alpha-2"/>
    <property type="match status" value="1"/>
</dbReference>
<dbReference type="FunFam" id="2.10.25.10:FF:000313">
    <property type="entry name" value="Usherin"/>
    <property type="match status" value="1"/>
</dbReference>
<feature type="transmembrane region" description="Helical" evidence="24">
    <location>
        <begin position="5047"/>
        <end position="5069"/>
    </location>
</feature>
<keyword evidence="9" id="KW-1009">Hearing</keyword>
<dbReference type="PROSITE" id="PS50025">
    <property type="entry name" value="LAM_G_DOMAIN"/>
    <property type="match status" value="2"/>
</dbReference>
<feature type="domain" description="Laminin EGF-like" evidence="26">
    <location>
        <begin position="848"/>
        <end position="900"/>
    </location>
</feature>
<keyword evidence="10 24" id="KW-1133">Transmembrane helix</keyword>
<dbReference type="Ensembl" id="ENSCPRT00005001553.1">
    <property type="protein sequence ID" value="ENSCPRP00005001331.1"/>
    <property type="gene ID" value="ENSCPRG00005000968.1"/>
</dbReference>
<dbReference type="FunFam" id="2.60.40.10:FF:001882">
    <property type="entry name" value="Usherin"/>
    <property type="match status" value="1"/>
</dbReference>
<proteinExistence type="predicted"/>
<dbReference type="Pfam" id="PF00055">
    <property type="entry name" value="Laminin_N"/>
    <property type="match status" value="1"/>
</dbReference>
<feature type="domain" description="Fibronectin type-III" evidence="27">
    <location>
        <begin position="2243"/>
        <end position="2329"/>
    </location>
</feature>
<feature type="domain" description="Laminin EGF-like" evidence="26">
    <location>
        <begin position="952"/>
        <end position="1002"/>
    </location>
</feature>
<evidence type="ECO:0000256" key="5">
    <source>
        <dbReference type="ARBA" id="ARBA00022606"/>
    </source>
</evidence>
<feature type="domain" description="Fibronectin type-III" evidence="27">
    <location>
        <begin position="4450"/>
        <end position="4534"/>
    </location>
</feature>
<dbReference type="SMART" id="SM00282">
    <property type="entry name" value="LamG"/>
    <property type="match status" value="2"/>
</dbReference>
<dbReference type="FunFam" id="2.60.40.10:FF:001168">
    <property type="entry name" value="Usherin"/>
    <property type="match status" value="1"/>
</dbReference>
<evidence type="ECO:0000259" key="28">
    <source>
        <dbReference type="PROSITE" id="PS51117"/>
    </source>
</evidence>
<keyword evidence="8" id="KW-0677">Repeat</keyword>
<dbReference type="FunFam" id="2.60.40.10:FF:001716">
    <property type="entry name" value="Usherin"/>
    <property type="match status" value="1"/>
</dbReference>
<organism evidence="29 30">
    <name type="scientific">Crocodylus porosus</name>
    <name type="common">Saltwater crocodile</name>
    <name type="synonym">Estuarine crocodile</name>
    <dbReference type="NCBI Taxonomy" id="8502"/>
    <lineage>
        <taxon>Eukaryota</taxon>
        <taxon>Metazoa</taxon>
        <taxon>Chordata</taxon>
        <taxon>Craniata</taxon>
        <taxon>Vertebrata</taxon>
        <taxon>Euteleostomi</taxon>
        <taxon>Archelosauria</taxon>
        <taxon>Archosauria</taxon>
        <taxon>Crocodylia</taxon>
        <taxon>Longirostres</taxon>
        <taxon>Crocodylidae</taxon>
        <taxon>Crocodylus</taxon>
    </lineage>
</organism>
<dbReference type="GO" id="GO:0005604">
    <property type="term" value="C:basement membrane"/>
    <property type="evidence" value="ECO:0007669"/>
    <property type="project" value="Ensembl"/>
</dbReference>
<comment type="subcellular location">
    <subcellularLocation>
        <location evidence="17">Cell projection</location>
        <location evidence="17">Stereocilium membrane</location>
        <topology evidence="17">Single-pass type I membrane protein</topology>
    </subcellularLocation>
    <subcellularLocation>
        <location evidence="1">Photoreceptor inner segment</location>
    </subcellularLocation>
    <subcellularLocation>
        <location evidence="2">Secreted</location>
    </subcellularLocation>
</comment>
<evidence type="ECO:0000313" key="30">
    <source>
        <dbReference type="Proteomes" id="UP000594220"/>
    </source>
</evidence>
<keyword evidence="13" id="KW-0325">Glycoprotein</keyword>
<dbReference type="SMART" id="SM00180">
    <property type="entry name" value="EGF_Lam"/>
    <property type="match status" value="10"/>
</dbReference>
<dbReference type="FunFam" id="2.60.40.10:FF:001285">
    <property type="entry name" value="Usherin"/>
    <property type="match status" value="1"/>
</dbReference>
<dbReference type="FunFam" id="2.10.25.10:FF:000330">
    <property type="entry name" value="usherin"/>
    <property type="match status" value="1"/>
</dbReference>
<feature type="domain" description="Fibronectin type-III" evidence="27">
    <location>
        <begin position="3595"/>
        <end position="3685"/>
    </location>
</feature>
<name>A0A7M4DXP0_CROPO</name>
<evidence type="ECO:0000256" key="14">
    <source>
        <dbReference type="ARBA" id="ARBA00023273"/>
    </source>
</evidence>
<feature type="domain" description="Fibronectin type-III" evidence="27">
    <location>
        <begin position="3021"/>
        <end position="3110"/>
    </location>
</feature>
<reference evidence="29" key="1">
    <citation type="submission" date="2025-08" db="UniProtKB">
        <authorList>
            <consortium name="Ensembl"/>
        </authorList>
    </citation>
    <scope>IDENTIFICATION</scope>
</reference>
<feature type="disulfide bond" evidence="22">
    <location>
        <begin position="818"/>
        <end position="827"/>
    </location>
</feature>
<evidence type="ECO:0000256" key="4">
    <source>
        <dbReference type="ARBA" id="ARBA00022525"/>
    </source>
</evidence>
<dbReference type="Gene3D" id="2.60.40.10">
    <property type="entry name" value="Immunoglobulins"/>
    <property type="match status" value="33"/>
</dbReference>
<feature type="domain" description="Fibronectin type-III" evidence="27">
    <location>
        <begin position="2144"/>
        <end position="2242"/>
    </location>
</feature>
<evidence type="ECO:0000256" key="17">
    <source>
        <dbReference type="ARBA" id="ARBA00060418"/>
    </source>
</evidence>
<dbReference type="GO" id="GO:0048496">
    <property type="term" value="P:maintenance of animal organ identity"/>
    <property type="evidence" value="ECO:0007669"/>
    <property type="project" value="Ensembl"/>
</dbReference>
<dbReference type="GO" id="GO:0002142">
    <property type="term" value="C:stereocilia ankle link complex"/>
    <property type="evidence" value="ECO:0007669"/>
    <property type="project" value="Ensembl"/>
</dbReference>
<feature type="disulfide bond" evidence="22">
    <location>
        <begin position="923"/>
        <end position="932"/>
    </location>
</feature>
<feature type="domain" description="Laminin N-terminal" evidence="28">
    <location>
        <begin position="278"/>
        <end position="518"/>
    </location>
</feature>
<keyword evidence="5" id="KW-0716">Sensory transduction</keyword>
<dbReference type="FunFam" id="2.60.40.10:FF:001004">
    <property type="entry name" value="Usherin"/>
    <property type="match status" value="1"/>
</dbReference>
<feature type="disulfide bond" evidence="22">
    <location>
        <begin position="952"/>
        <end position="964"/>
    </location>
</feature>
<feature type="domain" description="Fibronectin type-III" evidence="27">
    <location>
        <begin position="3780"/>
        <end position="3871"/>
    </location>
</feature>
<evidence type="ECO:0000256" key="8">
    <source>
        <dbReference type="ARBA" id="ARBA00022737"/>
    </source>
</evidence>
<feature type="domain" description="Laminin G" evidence="25">
    <location>
        <begin position="1715"/>
        <end position="1892"/>
    </location>
</feature>
<evidence type="ECO:0000256" key="24">
    <source>
        <dbReference type="SAM" id="Phobius"/>
    </source>
</evidence>
<dbReference type="Gene3D" id="2.60.120.260">
    <property type="entry name" value="Galactose-binding domain-like"/>
    <property type="match status" value="1"/>
</dbReference>
<dbReference type="FunFam" id="2.60.40.10:FF:001255">
    <property type="entry name" value="usherin"/>
    <property type="match status" value="1"/>
</dbReference>
<dbReference type="FunFam" id="2.10.25.10:FF:000412">
    <property type="entry name" value="Usherin"/>
    <property type="match status" value="1"/>
</dbReference>
<feature type="domain" description="Laminin EGF-like" evidence="26">
    <location>
        <begin position="901"/>
        <end position="951"/>
    </location>
</feature>
<dbReference type="PROSITE" id="PS50027">
    <property type="entry name" value="EGF_LAM_2"/>
    <property type="match status" value="8"/>
</dbReference>
<evidence type="ECO:0000256" key="19">
    <source>
        <dbReference type="ARBA" id="ARBA00072076"/>
    </source>
</evidence>
<gene>
    <name evidence="29" type="primary">USH2A</name>
</gene>
<dbReference type="FunFam" id="2.60.120.200:FF:000126">
    <property type="entry name" value="usherin"/>
    <property type="match status" value="1"/>
</dbReference>
<dbReference type="PROSITE" id="PS51117">
    <property type="entry name" value="LAMININ_NTER"/>
    <property type="match status" value="1"/>
</dbReference>
<dbReference type="FunFam" id="2.60.40.10:FF:001161">
    <property type="entry name" value="Usherin"/>
    <property type="match status" value="1"/>
</dbReference>
<dbReference type="CDD" id="cd00055">
    <property type="entry name" value="EGF_Lam"/>
    <property type="match status" value="10"/>
</dbReference>
<feature type="domain" description="Laminin G" evidence="25">
    <location>
        <begin position="1515"/>
        <end position="1710"/>
    </location>
</feature>
<feature type="domain" description="Fibronectin type-III" evidence="27">
    <location>
        <begin position="2626"/>
        <end position="2721"/>
    </location>
</feature>
<dbReference type="Proteomes" id="UP000594220">
    <property type="component" value="Unplaced"/>
</dbReference>
<feature type="disulfide bond" evidence="22">
    <location>
        <begin position="769"/>
        <end position="778"/>
    </location>
</feature>
<feature type="domain" description="Fibronectin type-III" evidence="27">
    <location>
        <begin position="1367"/>
        <end position="1466"/>
    </location>
</feature>
<dbReference type="GO" id="GO:0005518">
    <property type="term" value="F:collagen binding"/>
    <property type="evidence" value="ECO:0007669"/>
    <property type="project" value="Ensembl"/>
</dbReference>
<keyword evidence="4" id="KW-0964">Secreted</keyword>
<dbReference type="InterPro" id="IPR006558">
    <property type="entry name" value="LamG-like"/>
</dbReference>
<feature type="disulfide bond" evidence="22">
    <location>
        <begin position="871"/>
        <end position="880"/>
    </location>
</feature>